<dbReference type="Proteomes" id="UP000293360">
    <property type="component" value="Unassembled WGS sequence"/>
</dbReference>
<dbReference type="STRING" id="155417.A0A4Q4SYW6"/>
<evidence type="ECO:0000313" key="3">
    <source>
        <dbReference type="Proteomes" id="UP000293360"/>
    </source>
</evidence>
<comment type="caution">
    <text evidence="2">The sequence shown here is derived from an EMBL/GenBank/DDBJ whole genome shotgun (WGS) entry which is preliminary data.</text>
</comment>
<feature type="region of interest" description="Disordered" evidence="1">
    <location>
        <begin position="267"/>
        <end position="300"/>
    </location>
</feature>
<evidence type="ECO:0000313" key="2">
    <source>
        <dbReference type="EMBL" id="RYO88020.1"/>
    </source>
</evidence>
<dbReference type="EMBL" id="QJNU01000732">
    <property type="protein sequence ID" value="RYO88020.1"/>
    <property type="molecule type" value="Genomic_DNA"/>
</dbReference>
<proteinExistence type="predicted"/>
<dbReference type="AlphaFoldDB" id="A0A4Q4SYW6"/>
<feature type="compositionally biased region" description="Polar residues" evidence="1">
    <location>
        <begin position="286"/>
        <end position="300"/>
    </location>
</feature>
<sequence length="300" mass="32968">MARTASALSQLLPVSLWERTVFVKCTPAPVTFTERRAVLRALQKNTSEGIEVFKKLKRDGSSFIAVTSQPEAATALINDSPFERTFITEGLSTAAAKESTWSSVYDLRGTITAPVNPLPKLQGTPTTAPSNEFGLSHRTFTIRCFPPNKTYNHLQVVRSNPLHGPWPENAGRETFISAALRRSIPAGPLAPALRDWETGNQLSRDYVSSPDEGMEGALSILLGQSRLQGNQVYARERRRARLKEKEIPEVMRSLGAFAAKCRQKPFATEIPEEPRSKAPAPECEKLSNSGAYKASPSESD</sequence>
<accession>A0A4Q4SYW6</accession>
<reference evidence="2 3" key="1">
    <citation type="submission" date="2018-06" db="EMBL/GenBank/DDBJ databases">
        <title>Complete Genomes of Monosporascus.</title>
        <authorList>
            <person name="Robinson A.J."/>
            <person name="Natvig D.O."/>
        </authorList>
    </citation>
    <scope>NUCLEOTIDE SEQUENCE [LARGE SCALE GENOMIC DNA]</scope>
    <source>
        <strain evidence="2 3">CBS 110550</strain>
    </source>
</reference>
<protein>
    <submittedName>
        <fullName evidence="2">Uncharacterized protein</fullName>
    </submittedName>
</protein>
<dbReference type="OrthoDB" id="5367448at2759"/>
<gene>
    <name evidence="2" type="ORF">DL764_008779</name>
</gene>
<name>A0A4Q4SYW6_9PEZI</name>
<evidence type="ECO:0000256" key="1">
    <source>
        <dbReference type="SAM" id="MobiDB-lite"/>
    </source>
</evidence>
<keyword evidence="3" id="KW-1185">Reference proteome</keyword>
<organism evidence="2 3">
    <name type="scientific">Monosporascus ibericus</name>
    <dbReference type="NCBI Taxonomy" id="155417"/>
    <lineage>
        <taxon>Eukaryota</taxon>
        <taxon>Fungi</taxon>
        <taxon>Dikarya</taxon>
        <taxon>Ascomycota</taxon>
        <taxon>Pezizomycotina</taxon>
        <taxon>Sordariomycetes</taxon>
        <taxon>Xylariomycetidae</taxon>
        <taxon>Xylariales</taxon>
        <taxon>Xylariales incertae sedis</taxon>
        <taxon>Monosporascus</taxon>
    </lineage>
</organism>